<accession>A0ABP0KIU7</accession>
<organism evidence="1 3">
    <name type="scientific">Durusdinium trenchii</name>
    <dbReference type="NCBI Taxonomy" id="1381693"/>
    <lineage>
        <taxon>Eukaryota</taxon>
        <taxon>Sar</taxon>
        <taxon>Alveolata</taxon>
        <taxon>Dinophyceae</taxon>
        <taxon>Suessiales</taxon>
        <taxon>Symbiodiniaceae</taxon>
        <taxon>Durusdinium</taxon>
    </lineage>
</organism>
<name>A0ABP0KIU7_9DINO</name>
<keyword evidence="3" id="KW-1185">Reference proteome</keyword>
<feature type="non-terminal residue" evidence="1">
    <location>
        <position position="59"/>
    </location>
</feature>
<proteinExistence type="predicted"/>
<evidence type="ECO:0000313" key="2">
    <source>
        <dbReference type="EMBL" id="CAK9027025.1"/>
    </source>
</evidence>
<sequence length="59" mass="7116">EDQLTEPQVLKAWLRDLQGHNGVESFKKTVYNRKTGENEERQFVWVQAVIDRRKEEETR</sequence>
<protein>
    <submittedName>
        <fullName evidence="1">Uncharacterized protein</fullName>
    </submittedName>
</protein>
<gene>
    <name evidence="1" type="ORF">SCF082_LOCUS17637</name>
    <name evidence="2" type="ORF">SCF082_LOCUS17745</name>
</gene>
<dbReference type="EMBL" id="CAXAMM010011669">
    <property type="protein sequence ID" value="CAK9026741.1"/>
    <property type="molecule type" value="Genomic_DNA"/>
</dbReference>
<feature type="non-terminal residue" evidence="1">
    <location>
        <position position="1"/>
    </location>
</feature>
<comment type="caution">
    <text evidence="1">The sequence shown here is derived from an EMBL/GenBank/DDBJ whole genome shotgun (WGS) entry which is preliminary data.</text>
</comment>
<dbReference type="EMBL" id="CAXAMM010011780">
    <property type="protein sequence ID" value="CAK9027025.1"/>
    <property type="molecule type" value="Genomic_DNA"/>
</dbReference>
<reference evidence="1 3" key="1">
    <citation type="submission" date="2024-02" db="EMBL/GenBank/DDBJ databases">
        <authorList>
            <person name="Chen Y."/>
            <person name="Shah S."/>
            <person name="Dougan E. K."/>
            <person name="Thang M."/>
            <person name="Chan C."/>
        </authorList>
    </citation>
    <scope>NUCLEOTIDE SEQUENCE [LARGE SCALE GENOMIC DNA]</scope>
</reference>
<evidence type="ECO:0000313" key="1">
    <source>
        <dbReference type="EMBL" id="CAK9026741.1"/>
    </source>
</evidence>
<dbReference type="Proteomes" id="UP001642464">
    <property type="component" value="Unassembled WGS sequence"/>
</dbReference>
<evidence type="ECO:0000313" key="3">
    <source>
        <dbReference type="Proteomes" id="UP001642464"/>
    </source>
</evidence>